<dbReference type="InterPro" id="IPR007110">
    <property type="entry name" value="Ig-like_dom"/>
</dbReference>
<evidence type="ECO:0000259" key="8">
    <source>
        <dbReference type="PROSITE" id="PS50004"/>
    </source>
</evidence>
<gene>
    <name evidence="10" type="ORF">CBOVIS_LOCUS12279</name>
</gene>
<dbReference type="InterPro" id="IPR037723">
    <property type="entry name" value="C2D_Ferlin"/>
</dbReference>
<feature type="domain" description="C2" evidence="8">
    <location>
        <begin position="1104"/>
        <end position="1230"/>
    </location>
</feature>
<dbReference type="InterPro" id="IPR037725">
    <property type="entry name" value="C2F_Ferlin"/>
</dbReference>
<keyword evidence="5 7" id="KW-0472">Membrane</keyword>
<dbReference type="GO" id="GO:0061025">
    <property type="term" value="P:membrane fusion"/>
    <property type="evidence" value="ECO:0007669"/>
    <property type="project" value="TreeGrafter"/>
</dbReference>
<dbReference type="CDD" id="cd00030">
    <property type="entry name" value="C2"/>
    <property type="match status" value="1"/>
</dbReference>
<dbReference type="InterPro" id="IPR012561">
    <property type="entry name" value="Ferlin_B-domain"/>
</dbReference>
<evidence type="ECO:0008006" key="12">
    <source>
        <dbReference type="Google" id="ProtNLM"/>
    </source>
</evidence>
<evidence type="ECO:0000256" key="5">
    <source>
        <dbReference type="ARBA" id="ARBA00023136"/>
    </source>
</evidence>
<dbReference type="Proteomes" id="UP000494206">
    <property type="component" value="Unassembled WGS sequence"/>
</dbReference>
<dbReference type="InterPro" id="IPR055072">
    <property type="entry name" value="Ferlin_DSRM"/>
</dbReference>
<dbReference type="Pfam" id="PF16165">
    <property type="entry name" value="Ferlin_C"/>
    <property type="match status" value="1"/>
</dbReference>
<evidence type="ECO:0000313" key="11">
    <source>
        <dbReference type="Proteomes" id="UP000494206"/>
    </source>
</evidence>
<dbReference type="CDD" id="cd08374">
    <property type="entry name" value="C2F_Ferlin"/>
    <property type="match status" value="1"/>
</dbReference>
<keyword evidence="11" id="KW-1185">Reference proteome</keyword>
<accession>A0A8S1FFT7</accession>
<evidence type="ECO:0000259" key="9">
    <source>
        <dbReference type="PROSITE" id="PS50835"/>
    </source>
</evidence>
<proteinExistence type="predicted"/>
<dbReference type="InterPro" id="IPR000008">
    <property type="entry name" value="C2_dom"/>
</dbReference>
<dbReference type="EMBL" id="CADEPM010000011">
    <property type="protein sequence ID" value="CAB3410811.1"/>
    <property type="molecule type" value="Genomic_DNA"/>
</dbReference>
<dbReference type="Pfam" id="PF00168">
    <property type="entry name" value="C2"/>
    <property type="match status" value="3"/>
</dbReference>
<keyword evidence="4 7" id="KW-1133">Transmembrane helix</keyword>
<dbReference type="SUPFAM" id="SSF49562">
    <property type="entry name" value="C2 domain (Calcium/lipid-binding domain, CaLB)"/>
    <property type="match status" value="5"/>
</dbReference>
<dbReference type="SMART" id="SM00694">
    <property type="entry name" value="DysFC"/>
    <property type="match status" value="2"/>
</dbReference>
<name>A0A8S1FFT7_9PELO</name>
<feature type="region of interest" description="Disordered" evidence="6">
    <location>
        <begin position="1"/>
        <end position="56"/>
    </location>
</feature>
<dbReference type="PANTHER" id="PTHR12546:SF33">
    <property type="entry name" value="SPERM VESICLE FUSION PROTEIN FER-1"/>
    <property type="match status" value="1"/>
</dbReference>
<evidence type="ECO:0000256" key="4">
    <source>
        <dbReference type="ARBA" id="ARBA00022989"/>
    </source>
</evidence>
<keyword evidence="3" id="KW-0677">Repeat</keyword>
<dbReference type="SMART" id="SM00239">
    <property type="entry name" value="C2"/>
    <property type="match status" value="5"/>
</dbReference>
<dbReference type="InterPro" id="IPR037724">
    <property type="entry name" value="C2E_Ferlin"/>
</dbReference>
<feature type="domain" description="C2" evidence="8">
    <location>
        <begin position="1349"/>
        <end position="1468"/>
    </location>
</feature>
<dbReference type="Pfam" id="PF08150">
    <property type="entry name" value="FerB"/>
    <property type="match status" value="1"/>
</dbReference>
<dbReference type="InterPro" id="IPR006614">
    <property type="entry name" value="Peroxin/Ferlin"/>
</dbReference>
<reference evidence="10 11" key="1">
    <citation type="submission" date="2020-04" db="EMBL/GenBank/DDBJ databases">
        <authorList>
            <person name="Laetsch R D."/>
            <person name="Stevens L."/>
            <person name="Kumar S."/>
            <person name="Blaxter L. M."/>
        </authorList>
    </citation>
    <scope>NUCLEOTIDE SEQUENCE [LARGE SCALE GENOMIC DNA]</scope>
</reference>
<dbReference type="InterPro" id="IPR037721">
    <property type="entry name" value="Ferlin"/>
</dbReference>
<sequence length="2275" mass="262427">MKVKDKLKKATEKLKTTMTLSDTEGPQEDVNGQNKSVDNSLPTTPTNTRTEEQEFSDEDDLIAKKNFGSKKFVDGDKPSNWNLLVRIIEAKDIDTCSARVRIYFDGKQRTTRTVTTSEPKWRQNILFAAKKQSLETISTKILTLKLAHPTFNGERPLGEFSCYLSEVIHSPEKSVIGKWVALGISGGDEDETDEEYAVENCGFLKVSICVFRNDESPPQLIDDDGSEQIWSGAHLSDYTLKIRFFGIEMLMSKLLQQKKKKPPPFYVQVKCGEETCETSAEYVLESENLGADINFDQEIYLPIQWPTVISKISFFLFVKPGRKAKCIGMASIPMKQLYEPGEKGFLPTFGPAYLNLFDYEKVGKFKWFSKRSTTRQEDGSRFVARLFISIDCVEYMGESTAQRLFLDYSVTKEAENLMSNIVNYVVCCSFHTLNMINPLFASDAIQILVSIGGFGSMDTDHAEIASSTVAAMPNYDGCKYFAMPWGNLRPMVEVPCYFENVESRIELANALMKMTSMLDSMIWEVLRVGNCATDHVASIGFETIDYLMQMVEAGVKYLGHLKMRKANDLDRNWLDVRRRKIEQLKEQLSDELYTVDFSDTDVNAKILRTLTKFRDMASEMAADVQISLPPVVIKMVSMGKLIGFAKIPIQDIFQADKEAPSGEWCGRSRPINLCWPTLFDRRYRLEEFVAVLHAKLWFGRKDNIDKWKEHVEPAEKRYFREVYEIQTRASISMKWKSVDTKSLQDAFGNEINMNNVEDGWETVGNWLVMNTHDMWISNCGQKTMHDKAYEVQKKNEDGEWVLDKYTDYYGYEVKESDMKKGVEGWELSAWIADKLRNNGDKNGWVYSSNSIFFGDGIVIDREAKPHHNYRRRCIKRSRKMIAYKKEHENLETFRNSLDDTNWEYSSKKHGPYHDDEDLKDTIRRRRYIVEMEKINPNSDCSSYRIYEHQLVTAKWQLRCYIMWAKDLLPVVKNSSRAYARISFAQFTKQTLVVDNSQNPIWNETVIFRSVLIAGGTRDIMHHPPIVSVEIVGECENNAEAHLGRFEAPPTVICANTDSRAKPQWFPLRFPKGHTRGAVLACFELFEQTDNKDCLPFEPAAKFNQHDKREIPAELRPEFDKYNVQFLCWGIRNLKKHQLLSVRRPFIEITIGDQEFCLDPLKDVRKNPNFPEPMISFTDVQLPSALDLSPPLVVNLFDSRAFNRRPLVGVCLIQDLHKYVRNFGDKKNTENDENWDEFASIIDKEHEKLLKMERKMTLSLDLMVPLDWWSRYYASLSQFHRAPGYLESGMEYVRIMKMPLEDMNGYNGFNDFLDTFYFVKNSKGDFDDPEEKEKAGELKARLLISKIKKDKKFEPFNPYVDFVGPVKCVVRVYIIEANGLMSSSKKGRIDPYVVVGCGKQKVSLKKNYRSECANPIFGERVDLNVTIPLEKDLTITVMDKRTILRDEEIGTTKIDLENRLLTKWRATCGLSAQYTVQGELQWRDQMTPLEILKSYCNRIGLDAPKIVNREKDEVGISIDGVEFYYSDVIAQMEKDEKHLIEAQREKAGRSKDVEDFIDSFEDVSDDFSNLDDPGPPTERKRTYNRVAPKLGKTEAAGDQQRSFNRKKIMGSELEVIALFILRQVNLVPEHIETRPLVSDRYGNVVRGNLRMFVDIFPKEYGPIPVPFNISPRKPVQYQLRVSVMNVTGAIPIKRSFNDPVSDLYIKVFVNGMMKGEKTDTHFRILDGNGEFNWRFVLNFDFNPWEQKIVAYTKTRMFRKAVEELVDPIIIVELWDKNKLKKDILLGDIELDLLNFMEGLGSPDDVGIFKSKNRRSTCRKCRGKCVCMAKCCIYCFDTRCFCKTPKPKLKPFPRPQEFVATPEIDNHVNMFDARDLYGWWPMLSKIYPHENVEVSKKHEDVGPNPQWIMGLVEMDISLLTKAEADMDPVGKKRDEPNHSPFLEKPNRKACDSFWITSRLSPCLSWFWHNYGGRILFWTIIVLMLLLTIYFVANTWPASMRRFLVAFTVFYSVIAADECRGSCSNDGYPRACGIWLRNETKRSTIGKYQVEKGYVELFCAFASLPEPVQVQWQFRPSEGSPFWSEYSCSNAEERKICNSEEMIVESRCILRLKNIRMSGSYRCHATIPNLNYSRHRGFSTEIPINVVGIETPRVISSHLPIGQTGHIDLEICANPKPEIFWVTSEGLILPEESSKRFATTAVTPRMIIERPDYHATALPYCYSTSLYIHKTKEDDSFKLIIRGDFQTLTEKISVRVKNSSSTSQLFMISLLTIFYITK</sequence>
<feature type="compositionally biased region" description="Polar residues" evidence="6">
    <location>
        <begin position="30"/>
        <end position="48"/>
    </location>
</feature>
<dbReference type="PANTHER" id="PTHR12546">
    <property type="entry name" value="FER-1-LIKE"/>
    <property type="match status" value="1"/>
</dbReference>
<comment type="caution">
    <text evidence="10">The sequence shown here is derived from an EMBL/GenBank/DDBJ whole genome shotgun (WGS) entry which is preliminary data.</text>
</comment>
<protein>
    <recommendedName>
        <fullName evidence="12">C2 domain-containing protein</fullName>
    </recommendedName>
</protein>
<evidence type="ECO:0000256" key="3">
    <source>
        <dbReference type="ARBA" id="ARBA00022737"/>
    </source>
</evidence>
<evidence type="ECO:0000256" key="7">
    <source>
        <dbReference type="SAM" id="Phobius"/>
    </source>
</evidence>
<evidence type="ECO:0000256" key="2">
    <source>
        <dbReference type="ARBA" id="ARBA00022692"/>
    </source>
</evidence>
<evidence type="ECO:0000256" key="1">
    <source>
        <dbReference type="ARBA" id="ARBA00004167"/>
    </source>
</evidence>
<feature type="domain" description="Ig-like" evidence="9">
    <location>
        <begin position="2026"/>
        <end position="2136"/>
    </location>
</feature>
<dbReference type="GO" id="GO:0007009">
    <property type="term" value="P:plasma membrane organization"/>
    <property type="evidence" value="ECO:0007669"/>
    <property type="project" value="TreeGrafter"/>
</dbReference>
<evidence type="ECO:0000256" key="6">
    <source>
        <dbReference type="SAM" id="MobiDB-lite"/>
    </source>
</evidence>
<dbReference type="CDD" id="cd04017">
    <property type="entry name" value="C2D_Ferlin"/>
    <property type="match status" value="1"/>
</dbReference>
<evidence type="ECO:0000313" key="10">
    <source>
        <dbReference type="EMBL" id="CAB3410811.1"/>
    </source>
</evidence>
<dbReference type="Gene3D" id="2.60.40.150">
    <property type="entry name" value="C2 domain"/>
    <property type="match status" value="4"/>
</dbReference>
<feature type="domain" description="C2" evidence="8">
    <location>
        <begin position="1658"/>
        <end position="1805"/>
    </location>
</feature>
<dbReference type="GO" id="GO:0016020">
    <property type="term" value="C:membrane"/>
    <property type="evidence" value="ECO:0007669"/>
    <property type="project" value="UniProtKB-SubCell"/>
</dbReference>
<keyword evidence="2 7" id="KW-0812">Transmembrane</keyword>
<dbReference type="PROSITE" id="PS50835">
    <property type="entry name" value="IG_LIKE"/>
    <property type="match status" value="1"/>
</dbReference>
<dbReference type="OrthoDB" id="270970at2759"/>
<comment type="subcellular location">
    <subcellularLocation>
        <location evidence="1">Membrane</location>
        <topology evidence="1">Single-pass membrane protein</topology>
    </subcellularLocation>
</comment>
<dbReference type="InterPro" id="IPR032362">
    <property type="entry name" value="Ferlin_C"/>
</dbReference>
<dbReference type="Pfam" id="PF22901">
    <property type="entry name" value="dsrm_Ferlin"/>
    <property type="match status" value="1"/>
</dbReference>
<dbReference type="CDD" id="cd04037">
    <property type="entry name" value="C2E_Ferlin"/>
    <property type="match status" value="1"/>
</dbReference>
<dbReference type="InterPro" id="IPR035892">
    <property type="entry name" value="C2_domain_sf"/>
</dbReference>
<feature type="transmembrane region" description="Helical" evidence="7">
    <location>
        <begin position="1972"/>
        <end position="1990"/>
    </location>
</feature>
<feature type="domain" description="C2" evidence="8">
    <location>
        <begin position="936"/>
        <end position="1065"/>
    </location>
</feature>
<organism evidence="10 11">
    <name type="scientific">Caenorhabditis bovis</name>
    <dbReference type="NCBI Taxonomy" id="2654633"/>
    <lineage>
        <taxon>Eukaryota</taxon>
        <taxon>Metazoa</taxon>
        <taxon>Ecdysozoa</taxon>
        <taxon>Nematoda</taxon>
        <taxon>Chromadorea</taxon>
        <taxon>Rhabditida</taxon>
        <taxon>Rhabditina</taxon>
        <taxon>Rhabditomorpha</taxon>
        <taxon>Rhabditoidea</taxon>
        <taxon>Rhabditidae</taxon>
        <taxon>Peloderinae</taxon>
        <taxon>Caenorhabditis</taxon>
    </lineage>
</organism>
<dbReference type="SMART" id="SM01201">
    <property type="entry name" value="FerB"/>
    <property type="match status" value="1"/>
</dbReference>
<dbReference type="PROSITE" id="PS50004">
    <property type="entry name" value="C2"/>
    <property type="match status" value="4"/>
</dbReference>